<proteinExistence type="predicted"/>
<organism evidence="1 2">
    <name type="scientific">Motilibacter rhizosphaerae</name>
    <dbReference type="NCBI Taxonomy" id="598652"/>
    <lineage>
        <taxon>Bacteria</taxon>
        <taxon>Bacillati</taxon>
        <taxon>Actinomycetota</taxon>
        <taxon>Actinomycetes</taxon>
        <taxon>Motilibacterales</taxon>
        <taxon>Motilibacteraceae</taxon>
        <taxon>Motilibacter</taxon>
    </lineage>
</organism>
<accession>A0A4Q7NP29</accession>
<evidence type="ECO:0000313" key="2">
    <source>
        <dbReference type="Proteomes" id="UP000293638"/>
    </source>
</evidence>
<dbReference type="AlphaFoldDB" id="A0A4Q7NP29"/>
<reference evidence="1 2" key="1">
    <citation type="submission" date="2019-02" db="EMBL/GenBank/DDBJ databases">
        <title>Genomic Encyclopedia of Type Strains, Phase IV (KMG-IV): sequencing the most valuable type-strain genomes for metagenomic binning, comparative biology and taxonomic classification.</title>
        <authorList>
            <person name="Goeker M."/>
        </authorList>
    </citation>
    <scope>NUCLEOTIDE SEQUENCE [LARGE SCALE GENOMIC DNA]</scope>
    <source>
        <strain evidence="1 2">DSM 45622</strain>
    </source>
</reference>
<name>A0A4Q7NP29_9ACTN</name>
<sequence>MALTSCTSCGASWPSADGAAKVVAGAPACPVCLIDVTGVRPGCCGSPAGAEDVSLALG</sequence>
<dbReference type="RefSeq" id="WP_165400260.1">
    <property type="nucleotide sequence ID" value="NZ_SGXD01000003.1"/>
</dbReference>
<keyword evidence="2" id="KW-1185">Reference proteome</keyword>
<protein>
    <submittedName>
        <fullName evidence="1">Uncharacterized protein</fullName>
    </submittedName>
</protein>
<comment type="caution">
    <text evidence="1">The sequence shown here is derived from an EMBL/GenBank/DDBJ whole genome shotgun (WGS) entry which is preliminary data.</text>
</comment>
<gene>
    <name evidence="1" type="ORF">EV189_2258</name>
</gene>
<evidence type="ECO:0000313" key="1">
    <source>
        <dbReference type="EMBL" id="RZS86842.1"/>
    </source>
</evidence>
<dbReference type="EMBL" id="SGXD01000003">
    <property type="protein sequence ID" value="RZS86842.1"/>
    <property type="molecule type" value="Genomic_DNA"/>
</dbReference>
<dbReference type="Proteomes" id="UP000293638">
    <property type="component" value="Unassembled WGS sequence"/>
</dbReference>